<dbReference type="Proteomes" id="UP000629468">
    <property type="component" value="Unassembled WGS sequence"/>
</dbReference>
<dbReference type="CDD" id="cd18186">
    <property type="entry name" value="BTB_POZ_ZBTB_KLHL-like"/>
    <property type="match status" value="1"/>
</dbReference>
<dbReference type="InterPro" id="IPR036890">
    <property type="entry name" value="HATPase_C_sf"/>
</dbReference>
<reference evidence="3 4" key="1">
    <citation type="journal article" name="Sci. Rep.">
        <title>Telomere-to-telomere assembled and centromere annotated genomes of the two main subspecies of the button mushroom Agaricus bisporus reveal especially polymorphic chromosome ends.</title>
        <authorList>
            <person name="Sonnenberg A.S.M."/>
            <person name="Sedaghat-Telgerd N."/>
            <person name="Lavrijssen B."/>
            <person name="Ohm R.A."/>
            <person name="Hendrickx P.M."/>
            <person name="Scholtmeijer K."/>
            <person name="Baars J.J.P."/>
            <person name="van Peer A."/>
        </authorList>
    </citation>
    <scope>NUCLEOTIDE SEQUENCE [LARGE SCALE GENOMIC DNA]</scope>
    <source>
        <strain evidence="3 4">H119_p4</strain>
    </source>
</reference>
<dbReference type="SUPFAM" id="SSF54695">
    <property type="entry name" value="POZ domain"/>
    <property type="match status" value="1"/>
</dbReference>
<feature type="region of interest" description="Disordered" evidence="1">
    <location>
        <begin position="1658"/>
        <end position="1678"/>
    </location>
</feature>
<dbReference type="NCBIfam" id="NF047352">
    <property type="entry name" value="P_loop_sacsin"/>
    <property type="match status" value="1"/>
</dbReference>
<dbReference type="InterPro" id="IPR058210">
    <property type="entry name" value="SACS/Nov_dom"/>
</dbReference>
<dbReference type="SMART" id="SM00225">
    <property type="entry name" value="BTB"/>
    <property type="match status" value="1"/>
</dbReference>
<evidence type="ECO:0000313" key="4">
    <source>
        <dbReference type="Proteomes" id="UP000629468"/>
    </source>
</evidence>
<evidence type="ECO:0000256" key="1">
    <source>
        <dbReference type="SAM" id="MobiDB-lite"/>
    </source>
</evidence>
<protein>
    <recommendedName>
        <fullName evidence="2">BTB domain-containing protein</fullName>
    </recommendedName>
</protein>
<dbReference type="Pfam" id="PF00651">
    <property type="entry name" value="BTB"/>
    <property type="match status" value="1"/>
</dbReference>
<sequence length="2604" mass="294808">MAEVFGEHVAPTDAIRDILRGYPFSIGLLREILQNSDDAKATEQVFILDHRSHGIKHLFDPKLAERQGPALLAYNNALIQDSDWTALQNIHKSSKVTDTSKIGKYGIGFRSCYHVTDTPHILSGRHLAILDPEHNFTLTGGVRLNIVENSIEYNDHLASFSSVFSQTQWGKPFAGTAFRLPLRIASSDLSNKVIEPDEISGLLRDFAKEELMISLLFLRNISSVEIIEIRGDNEIEVAKASIVRSELDRHGRYEIRQADVFTSRYETGESEKREWYILHSPSSEDEAERALAKRLGWNPSRTLSQHKLSTGVDLAIPCDLVTSPNTGRLFTFLPLPLRTEFPIHINALFSLTQSRQNLRNAGEVGIVAGSDDDVLVKWNYLLFDTYIPRAWAALLEYLVKEHIVSSIFDAWPISQAKVHSGDYVYWKDMPLHVTKYALKLPVWPVYKSDPQLYQQISSLVIEDRSLDESTLRAFVHTELPMTRPPLYITEIIRDRFARLVEFLSPEVASNKLQHYAKQLRDLIDGDAQTLVRYLLSTAMCQYIVGLPLIPSVAGNRLSLRLSSSGSNNVHTLFNDTEEMLFAEYDQEAVSLKRLPLKARRLLLDEGPKVLNVTQITPRKVHSYLSRSSFTSRTHTAVTDDELSWLDQFWIWAQDIDFVRYANRFYLVPTTQGLRLPSEPVFNPYPDYNITRVLEILSVAVIDHRLSDQARTGLNSLELSSDIHALLRVLSASSKNAHFSENDASELCSYLVRYLPSTQSLHGRLALDGILHSRLLSLPIFPVVIPSHDGAPTFQRASTSVNKTIRGVYPHQIPILPEVNSIIYLNLDLISEEILDYLDPDFTSPLSLNEMHDLMLQQFGIQSLKMQISFVRYLVSNPHLVPQDVASRLSDIKFVPAGDESLQKPKDLINPNAPLAALFPETSPYIPSVSSPGLRNLTNHLRHLGVFNVDLTPEIVIERIQFISEEDGSRTQEIARTLIDLLNDCHFDLVSFFLENASLLSDFEWIPTSDGLKGPQKCRDLWAHFGKTYLFDQVFPMVDRDVEIGHHLRQIFEWDSEVPFDVLSQQLVKVLRGPDPSSLKVLEILKELAHRSLIKSQYDSLKINLRNLRWVPTRNGGLEEARVALLGLDDIPEIGFHSVGIEILRYPGFRRFLHIMGCVERPPKVTLLAHLRLFHRRSNGKPMNQQTIEGYIHLLTWLGRLTPNDRLTLHIPDINNTLIPFQSICYNDVGPRAHLVDRGLQSLAHPAISQELAIDLGLNRLGLMGLQYQSDVDFDLKGEELLKTIRNNLTDYMNSQFFLDILSITSSSGATGLDVLLDQERAPAEDLLSSRCSDFQRVPSLVIHMNTSFADDGFRRILHIGVDDKGKKEFVGQYGIGILSLFYASELVMIISRDQVLFLNPCKGHLTLDRAVVRIPLSTIRKLYSHHLSPVLGLFGFDVPIDTNEPYSYEGTLIRLPLRSSEQCQGVDSITKNCPTLNDLTVDFKSNAPDGLLFTQITSIQVFSRKPHETVKLQWSLEASRTSPDTLNDDITAHTVSIQNPKSIKSGQEWRIVSTTVDLYKVPLLIIPIQRLLQIKFPLVVQVATPLSGVDANHNILLTLPLSIPINLPLHISAPFILTPDELTIRLDESWSLESSYNKWVLKSIVPKLYLSVLEDRAPSSDNGAYWPPSRTADEEGSDDDIVSTLVAGEVYQMAAISARPIFSSKFHTHPLPSKSANLILQLPRGVYKVLETIKPLDAIQLPVPVTKALRQVNGCKVAIVTPQYVRRQILDNLDCFSASILEFKLLQELIDFLSKDGDCLMDLPLLPLEDGTFATFTPSQDSCFVVAPIEVLNAAVFKPHRLVHRNLTTGRLLEIGKLNVRVFTDTNIQILLEDNIPRSENLEYASVETRKWIRDFWHVFPLLKVSTDATAPFPLIPTIRLGHFLSLSHCKSPSVILADFTSYKEKWLGDCLSKMGVTVIDILSLPVILRNSLPPVQLFVESVLKKLLNHPKGASELFRSLDSKTRPLLTGWIRSDWKDRGKGYFSRHAEYTFIPLWESRDGSYVPAVHAQMLPTNVTLASVRPFTSQVVVGYDKLLEKMGKQALRALQPILALPTNLDESHDNEYKDLLRILLHPSTGETKIMVPNSQREMCNSSTLYSSCDDLFLAAFDSASKHFIHPSFARFEDDLTRFGLKKQRQLNFDMMKFCLEVFQNPTGPNVKKRAAAMFRIFCDEFPRKVTTLNKEQLAVLDGLRFIPRRTSPRPLGSNDDSQYMQPFPDIVAPKELVRLEYQAIAWTQRAFFEDRQQPKPQLIRLYPGFAEPTTEEVVKHLVVLATRVARDHDESFRSTLLDHLEQTYMWLDRHSTEAEPFLRQCTTDEISIFLNVDAAPNTIDDWNWKKANEIVLNEFDSGPLQHPRTFLRPYRRLLEVSGAETIHQVDTQDPLPTSSPEDQMPSMRATLDDMRRAGICTDMSFTFGSPDERPLLAHRTYLAMYSPYFLSLFSTPSEAGGIGMTTISLRQSRRCAEQLLDYAYTAKELVLTNGEGNMKLGLEMLALAREWNMTDAQRAVQKAIINSKMVDPYTLDQIRGVAQCTESTMLLDHCKDFECKNADLVQRVKEKGSV</sequence>
<dbReference type="InterPro" id="IPR011333">
    <property type="entry name" value="SKP1/BTB/POZ_sf"/>
</dbReference>
<dbReference type="InterPro" id="IPR000210">
    <property type="entry name" value="BTB/POZ_dom"/>
</dbReference>
<proteinExistence type="predicted"/>
<gene>
    <name evidence="3" type="ORF">Agabi119p4_10311</name>
</gene>
<evidence type="ECO:0000313" key="3">
    <source>
        <dbReference type="EMBL" id="KAF7760902.1"/>
    </source>
</evidence>
<dbReference type="InterPro" id="IPR052972">
    <property type="entry name" value="Sacsin_chaperone_reg"/>
</dbReference>
<dbReference type="PANTHER" id="PTHR15600">
    <property type="entry name" value="SACSIN"/>
    <property type="match status" value="1"/>
</dbReference>
<dbReference type="Gene3D" id="3.30.710.10">
    <property type="entry name" value="Potassium Channel Kv1.1, Chain A"/>
    <property type="match status" value="1"/>
</dbReference>
<dbReference type="GO" id="GO:0030544">
    <property type="term" value="F:Hsp70 protein binding"/>
    <property type="evidence" value="ECO:0007669"/>
    <property type="project" value="TreeGrafter"/>
</dbReference>
<name>A0A8H7EWH5_AGABI</name>
<evidence type="ECO:0000259" key="2">
    <source>
        <dbReference type="PROSITE" id="PS50097"/>
    </source>
</evidence>
<dbReference type="PROSITE" id="PS50097">
    <property type="entry name" value="BTB"/>
    <property type="match status" value="1"/>
</dbReference>
<comment type="caution">
    <text evidence="3">The sequence shown here is derived from an EMBL/GenBank/DDBJ whole genome shotgun (WGS) entry which is preliminary data.</text>
</comment>
<feature type="domain" description="BTB" evidence="2">
    <location>
        <begin position="2451"/>
        <end position="2522"/>
    </location>
</feature>
<dbReference type="PANTHER" id="PTHR15600:SF42">
    <property type="entry name" value="SACSIN"/>
    <property type="match status" value="1"/>
</dbReference>
<organism evidence="3 4">
    <name type="scientific">Agaricus bisporus var. burnettii</name>
    <dbReference type="NCBI Taxonomy" id="192524"/>
    <lineage>
        <taxon>Eukaryota</taxon>
        <taxon>Fungi</taxon>
        <taxon>Dikarya</taxon>
        <taxon>Basidiomycota</taxon>
        <taxon>Agaricomycotina</taxon>
        <taxon>Agaricomycetes</taxon>
        <taxon>Agaricomycetidae</taxon>
        <taxon>Agaricales</taxon>
        <taxon>Agaricineae</taxon>
        <taxon>Agaricaceae</taxon>
        <taxon>Agaricus</taxon>
    </lineage>
</organism>
<dbReference type="EMBL" id="JABXXO010000014">
    <property type="protein sequence ID" value="KAF7760902.1"/>
    <property type="molecule type" value="Genomic_DNA"/>
</dbReference>
<dbReference type="Pfam" id="PF25794">
    <property type="entry name" value="SACS"/>
    <property type="match status" value="2"/>
</dbReference>
<dbReference type="SUPFAM" id="SSF55874">
    <property type="entry name" value="ATPase domain of HSP90 chaperone/DNA topoisomerase II/histidine kinase"/>
    <property type="match status" value="1"/>
</dbReference>
<accession>A0A8H7EWH5</accession>